<comment type="function">
    <text evidence="1">Involved in the import of queuosine (Q) precursors, required for Q precursor salvage.</text>
</comment>
<name>A0A4D7JTL6_9BACT</name>
<organism evidence="2 3">
    <name type="scientific">Mangrovivirga cuniculi</name>
    <dbReference type="NCBI Taxonomy" id="2715131"/>
    <lineage>
        <taxon>Bacteria</taxon>
        <taxon>Pseudomonadati</taxon>
        <taxon>Bacteroidota</taxon>
        <taxon>Cytophagia</taxon>
        <taxon>Cytophagales</taxon>
        <taxon>Mangrovivirgaceae</taxon>
        <taxon>Mangrovivirga</taxon>
    </lineage>
</organism>
<dbReference type="GO" id="GO:0005886">
    <property type="term" value="C:plasma membrane"/>
    <property type="evidence" value="ECO:0007669"/>
    <property type="project" value="UniProtKB-SubCell"/>
</dbReference>
<dbReference type="EMBL" id="CP028923">
    <property type="protein sequence ID" value="QCK15486.1"/>
    <property type="molecule type" value="Genomic_DNA"/>
</dbReference>
<feature type="transmembrane region" description="Helical" evidence="1">
    <location>
        <begin position="12"/>
        <end position="36"/>
    </location>
</feature>
<keyword evidence="1" id="KW-1003">Cell membrane</keyword>
<dbReference type="PANTHER" id="PTHR34300:SF2">
    <property type="entry name" value="QUEUOSINE PRECURSOR TRANSPORTER-RELATED"/>
    <property type="match status" value="1"/>
</dbReference>
<keyword evidence="1" id="KW-0472">Membrane</keyword>
<protein>
    <recommendedName>
        <fullName evidence="1">Probable queuosine precursor transporter</fullName>
        <shortName evidence="1">Q precursor transporter</shortName>
    </recommendedName>
</protein>
<dbReference type="NCBIfam" id="TIGR00697">
    <property type="entry name" value="queuosine precursor transporter"/>
    <property type="match status" value="1"/>
</dbReference>
<evidence type="ECO:0000256" key="1">
    <source>
        <dbReference type="HAMAP-Rule" id="MF_02088"/>
    </source>
</evidence>
<feature type="transmembrane region" description="Helical" evidence="1">
    <location>
        <begin position="223"/>
        <end position="244"/>
    </location>
</feature>
<accession>A0A4D7JTL6</accession>
<feature type="transmembrane region" description="Helical" evidence="1">
    <location>
        <begin position="176"/>
        <end position="203"/>
    </location>
</feature>
<evidence type="ECO:0000313" key="2">
    <source>
        <dbReference type="EMBL" id="QCK15486.1"/>
    </source>
</evidence>
<keyword evidence="1" id="KW-1133">Transmembrane helix</keyword>
<feature type="transmembrane region" description="Helical" evidence="1">
    <location>
        <begin position="56"/>
        <end position="77"/>
    </location>
</feature>
<keyword evidence="1" id="KW-0812">Transmembrane</keyword>
<dbReference type="AlphaFoldDB" id="A0A4D7JTL6"/>
<dbReference type="Proteomes" id="UP000298616">
    <property type="component" value="Chromosome"/>
</dbReference>
<sequence length="265" mass="29718">MTISGSEKKRNLFFILSGIFLTNALLAEIVGVKIFSLEKTFGANPVNFELFSGANMSFNLTAGVILWPVVFITTDIINEYFGRKGVKKISFATVAFISYMFIVIFIITKLAPADFWLETNKQGANGDNFNVNFAFNKLFLQSAGIIIGSLIAFLIGQLLDVTVFHYLRRFTGADKIWLRATGSTLVSQLIDSFVVLYIAFILFAPANSKWTYTQLLNVGLMNYMYKFVVAIVLTPLLYLAHWLIDGYLGKEKADELMEEAARSSR</sequence>
<dbReference type="InterPro" id="IPR003744">
    <property type="entry name" value="YhhQ"/>
</dbReference>
<comment type="similarity">
    <text evidence="1">Belongs to the vitamin uptake transporter (VUT/ECF) (TC 2.A.88) family. Q precursor transporter subfamily.</text>
</comment>
<feature type="transmembrane region" description="Helical" evidence="1">
    <location>
        <begin position="89"/>
        <end position="108"/>
    </location>
</feature>
<keyword evidence="3" id="KW-1185">Reference proteome</keyword>
<dbReference type="HAMAP" id="MF_02088">
    <property type="entry name" value="Q_prec_transport"/>
    <property type="match status" value="1"/>
</dbReference>
<dbReference type="PANTHER" id="PTHR34300">
    <property type="entry name" value="QUEUOSINE PRECURSOR TRANSPORTER-RELATED"/>
    <property type="match status" value="1"/>
</dbReference>
<dbReference type="Pfam" id="PF02592">
    <property type="entry name" value="Vut_1"/>
    <property type="match status" value="1"/>
</dbReference>
<keyword evidence="1" id="KW-0813">Transport</keyword>
<comment type="subcellular location">
    <subcellularLocation>
        <location evidence="1">Cell membrane</location>
        <topology evidence="1">Multi-pass membrane protein</topology>
    </subcellularLocation>
</comment>
<evidence type="ECO:0000313" key="3">
    <source>
        <dbReference type="Proteomes" id="UP000298616"/>
    </source>
</evidence>
<dbReference type="RefSeq" id="WP_137091083.1">
    <property type="nucleotide sequence ID" value="NZ_CP028923.1"/>
</dbReference>
<feature type="transmembrane region" description="Helical" evidence="1">
    <location>
        <begin position="138"/>
        <end position="164"/>
    </location>
</feature>
<proteinExistence type="inferred from homology"/>
<dbReference type="OrthoDB" id="9805479at2"/>
<gene>
    <name evidence="2" type="ORF">DCC35_12405</name>
</gene>
<dbReference type="KEGG" id="fpf:DCC35_12405"/>
<reference evidence="2 3" key="1">
    <citation type="submission" date="2018-04" db="EMBL/GenBank/DDBJ databases">
        <title>Complete genome uncultured novel isolate.</title>
        <authorList>
            <person name="Merlino G."/>
        </authorList>
    </citation>
    <scope>NUCLEOTIDE SEQUENCE [LARGE SCALE GENOMIC DNA]</scope>
    <source>
        <strain evidence="3">R1DC9</strain>
    </source>
</reference>
<dbReference type="GO" id="GO:0022857">
    <property type="term" value="F:transmembrane transporter activity"/>
    <property type="evidence" value="ECO:0007669"/>
    <property type="project" value="UniProtKB-UniRule"/>
</dbReference>